<organism evidence="1 2">
    <name type="scientific">Vagococcus elongatus</name>
    <dbReference type="NCBI Taxonomy" id="180344"/>
    <lineage>
        <taxon>Bacteria</taxon>
        <taxon>Bacillati</taxon>
        <taxon>Bacillota</taxon>
        <taxon>Bacilli</taxon>
        <taxon>Lactobacillales</taxon>
        <taxon>Enterococcaceae</taxon>
        <taxon>Vagococcus</taxon>
    </lineage>
</organism>
<evidence type="ECO:0000313" key="1">
    <source>
        <dbReference type="EMBL" id="RSU09007.1"/>
    </source>
</evidence>
<dbReference type="Proteomes" id="UP000287605">
    <property type="component" value="Unassembled WGS sequence"/>
</dbReference>
<proteinExistence type="predicted"/>
<name>A0A430AM79_9ENTE</name>
<dbReference type="AlphaFoldDB" id="A0A430AM79"/>
<accession>A0A430AM79</accession>
<dbReference type="RefSeq" id="WP_126810043.1">
    <property type="nucleotide sequence ID" value="NZ_NGKA01000027.1"/>
</dbReference>
<evidence type="ECO:0000313" key="2">
    <source>
        <dbReference type="Proteomes" id="UP000287605"/>
    </source>
</evidence>
<keyword evidence="2" id="KW-1185">Reference proteome</keyword>
<dbReference type="EMBL" id="NGKA01000027">
    <property type="protein sequence ID" value="RSU09007.1"/>
    <property type="molecule type" value="Genomic_DNA"/>
</dbReference>
<gene>
    <name evidence="1" type="ORF">CBF29_12405</name>
</gene>
<reference evidence="1 2" key="1">
    <citation type="submission" date="2017-05" db="EMBL/GenBank/DDBJ databases">
        <title>Vagococcus spp. assemblies.</title>
        <authorList>
            <person name="Gulvik C.A."/>
        </authorList>
    </citation>
    <scope>NUCLEOTIDE SEQUENCE [LARGE SCALE GENOMIC DNA]</scope>
    <source>
        <strain evidence="1 2">CCUG 51432</strain>
    </source>
</reference>
<protein>
    <submittedName>
        <fullName evidence="1">Uncharacterized protein</fullName>
    </submittedName>
</protein>
<dbReference type="OrthoDB" id="2360619at2"/>
<sequence>MLTFEEKKKIIEEFPELEEQKVSMNRLNYHFNESAVAKTIVVKYLHPKSHNAFVYAGYLPSSETKDGYISVINASEEELRERIRLGIEELKKTEDGFPDGYEEVWEDDRADILRLRYIAPVWGIVMQTEGIEAIFKTKEAGEAYLEEEGFFLKETQA</sequence>
<comment type="caution">
    <text evidence="1">The sequence shown here is derived from an EMBL/GenBank/DDBJ whole genome shotgun (WGS) entry which is preliminary data.</text>
</comment>